<dbReference type="OrthoDB" id="2415739at2759"/>
<evidence type="ECO:0000313" key="2">
    <source>
        <dbReference type="EMBL" id="KAF9937808.1"/>
    </source>
</evidence>
<keyword evidence="3" id="KW-1185">Reference proteome</keyword>
<feature type="compositionally biased region" description="Polar residues" evidence="1">
    <location>
        <begin position="564"/>
        <end position="582"/>
    </location>
</feature>
<feature type="region of interest" description="Disordered" evidence="1">
    <location>
        <begin position="554"/>
        <end position="619"/>
    </location>
</feature>
<organism evidence="2 3">
    <name type="scientific">Modicella reniformis</name>
    <dbReference type="NCBI Taxonomy" id="1440133"/>
    <lineage>
        <taxon>Eukaryota</taxon>
        <taxon>Fungi</taxon>
        <taxon>Fungi incertae sedis</taxon>
        <taxon>Mucoromycota</taxon>
        <taxon>Mortierellomycotina</taxon>
        <taxon>Mortierellomycetes</taxon>
        <taxon>Mortierellales</taxon>
        <taxon>Mortierellaceae</taxon>
        <taxon>Modicella</taxon>
    </lineage>
</organism>
<dbReference type="AlphaFoldDB" id="A0A9P6IM50"/>
<evidence type="ECO:0000313" key="3">
    <source>
        <dbReference type="Proteomes" id="UP000749646"/>
    </source>
</evidence>
<reference evidence="2" key="1">
    <citation type="journal article" date="2020" name="Fungal Divers.">
        <title>Resolving the Mortierellaceae phylogeny through synthesis of multi-gene phylogenetics and phylogenomics.</title>
        <authorList>
            <person name="Vandepol N."/>
            <person name="Liber J."/>
            <person name="Desiro A."/>
            <person name="Na H."/>
            <person name="Kennedy M."/>
            <person name="Barry K."/>
            <person name="Grigoriev I.V."/>
            <person name="Miller A.N."/>
            <person name="O'Donnell K."/>
            <person name="Stajich J.E."/>
            <person name="Bonito G."/>
        </authorList>
    </citation>
    <scope>NUCLEOTIDE SEQUENCE</scope>
    <source>
        <strain evidence="2">MES-2147</strain>
    </source>
</reference>
<evidence type="ECO:0000256" key="1">
    <source>
        <dbReference type="SAM" id="MobiDB-lite"/>
    </source>
</evidence>
<feature type="compositionally biased region" description="Basic and acidic residues" evidence="1">
    <location>
        <begin position="154"/>
        <end position="169"/>
    </location>
</feature>
<accession>A0A9P6IM50</accession>
<comment type="caution">
    <text evidence="2">The sequence shown here is derived from an EMBL/GenBank/DDBJ whole genome shotgun (WGS) entry which is preliminary data.</text>
</comment>
<dbReference type="EMBL" id="JAAAHW010009652">
    <property type="protein sequence ID" value="KAF9937808.1"/>
    <property type="molecule type" value="Genomic_DNA"/>
</dbReference>
<dbReference type="Proteomes" id="UP000749646">
    <property type="component" value="Unassembled WGS sequence"/>
</dbReference>
<protein>
    <submittedName>
        <fullName evidence="2">Uncharacterized protein</fullName>
    </submittedName>
</protein>
<proteinExistence type="predicted"/>
<feature type="compositionally biased region" description="Basic residues" evidence="1">
    <location>
        <begin position="605"/>
        <end position="619"/>
    </location>
</feature>
<feature type="region of interest" description="Disordered" evidence="1">
    <location>
        <begin position="140"/>
        <end position="177"/>
    </location>
</feature>
<sequence>MTDWSNALATRANKCPVNASFVTLYVMSLQDPTKLQQMDLFRAAQPQPEHQQALEEWWTDTLTWLACHRDTTLRNLGVYLQNQTKGNNNSGHIAVFWQDVKNKKAARTAVANDNLANLKVLTDVKTGALALKMSVQDAEDLTPSQNSVSKSKKKENESNKKAIGERDDANDGQENEEDFDVEELAKEVTGSFPHAFSSVFQALYNIAHDLPVEEIKPGQPIECELQQALFTFCAKSIPSFKEMESVQQKEVYVAASSIAYLPSSSAEKIFGDDDVALLKKMMLDPKRNTPPSDVSSFLKSLKEKAARKNHTINASRLVKVVKIKLGEIASKELENKPFDDHEKTILELLEIIVPLCVPDRIPRPRKTEQMSQVIWTRLLEVLFADSHISVVIGETGLEPSKAERQKNETAHTVSVSSTPLSPRKVDIKLTVSLEKGGQWTHLPISTFEVKPKHANAKQVKIQSLKNSRLNHVAMKQHSQLRLLYLDIHGMMADLMILSEYGRVHVCSQAADRPLQLPVNESELSWFFEGHTIQALFSLRDQIFEVATKIQRNHTQPPLYKSEDLPTSSDISLKSSPSRNHTFFTPKRIRNEYQAEESSSTSKYGNKNKKKKASKAKKLE</sequence>
<gene>
    <name evidence="2" type="ORF">BGZ65_000960</name>
</gene>
<name>A0A9P6IM50_9FUNG</name>